<dbReference type="EMBL" id="JAUNZN010000001">
    <property type="protein sequence ID" value="KAK4831287.1"/>
    <property type="molecule type" value="Genomic_DNA"/>
</dbReference>
<proteinExistence type="predicted"/>
<gene>
    <name evidence="1" type="ORF">QYF61_016757</name>
</gene>
<dbReference type="AlphaFoldDB" id="A0AAN7S8U2"/>
<sequence>MLGPVLFNIFINDLYGGTERTLSKFAADTKVGEVAAMPEGCVAIERNLKEVGEMGPTYAGATQLESRPGGVLVDTRLNMSQPSAVAAKTTDSI</sequence>
<dbReference type="Proteomes" id="UP001333110">
    <property type="component" value="Unassembled WGS sequence"/>
</dbReference>
<reference evidence="1 2" key="1">
    <citation type="journal article" date="2023" name="J. Hered.">
        <title>Chromosome-level genome of the wood stork (Mycteria americana) provides insight into avian chromosome evolution.</title>
        <authorList>
            <person name="Flamio R. Jr."/>
            <person name="Ramstad K.M."/>
        </authorList>
    </citation>
    <scope>NUCLEOTIDE SEQUENCE [LARGE SCALE GENOMIC DNA]</scope>
    <source>
        <strain evidence="1">JAX WOST 10</strain>
    </source>
</reference>
<accession>A0AAN7S8U2</accession>
<evidence type="ECO:0000313" key="1">
    <source>
        <dbReference type="EMBL" id="KAK4831287.1"/>
    </source>
</evidence>
<name>A0AAN7S8U2_MYCAM</name>
<organism evidence="1 2">
    <name type="scientific">Mycteria americana</name>
    <name type="common">Wood stork</name>
    <dbReference type="NCBI Taxonomy" id="33587"/>
    <lineage>
        <taxon>Eukaryota</taxon>
        <taxon>Metazoa</taxon>
        <taxon>Chordata</taxon>
        <taxon>Craniata</taxon>
        <taxon>Vertebrata</taxon>
        <taxon>Euteleostomi</taxon>
        <taxon>Archelosauria</taxon>
        <taxon>Archosauria</taxon>
        <taxon>Dinosauria</taxon>
        <taxon>Saurischia</taxon>
        <taxon>Theropoda</taxon>
        <taxon>Coelurosauria</taxon>
        <taxon>Aves</taxon>
        <taxon>Neognathae</taxon>
        <taxon>Neoaves</taxon>
        <taxon>Aequornithes</taxon>
        <taxon>Ciconiiformes</taxon>
        <taxon>Ciconiidae</taxon>
        <taxon>Mycteria</taxon>
    </lineage>
</organism>
<evidence type="ECO:0000313" key="2">
    <source>
        <dbReference type="Proteomes" id="UP001333110"/>
    </source>
</evidence>
<evidence type="ECO:0008006" key="3">
    <source>
        <dbReference type="Google" id="ProtNLM"/>
    </source>
</evidence>
<protein>
    <recommendedName>
        <fullName evidence="3">Rna-directed dna polymerase from mobile element jockey-like</fullName>
    </recommendedName>
</protein>
<keyword evidence="2" id="KW-1185">Reference proteome</keyword>
<comment type="caution">
    <text evidence="1">The sequence shown here is derived from an EMBL/GenBank/DDBJ whole genome shotgun (WGS) entry which is preliminary data.</text>
</comment>